<evidence type="ECO:0000313" key="2">
    <source>
        <dbReference type="Proteomes" id="UP000478546"/>
    </source>
</evidence>
<keyword evidence="2" id="KW-1185">Reference proteome</keyword>
<reference evidence="1 2" key="1">
    <citation type="submission" date="2020-01" db="EMBL/GenBank/DDBJ databases">
        <authorList>
            <person name="Kim M.K."/>
        </authorList>
    </citation>
    <scope>NUCLEOTIDE SEQUENCE [LARGE SCALE GENOMIC DNA]</scope>
    <source>
        <strain evidence="1 2">BT213</strain>
    </source>
</reference>
<dbReference type="Proteomes" id="UP000478546">
    <property type="component" value="Unassembled WGS sequence"/>
</dbReference>
<comment type="caution">
    <text evidence="1">The sequence shown here is derived from an EMBL/GenBank/DDBJ whole genome shotgun (WGS) entry which is preliminary data.</text>
</comment>
<evidence type="ECO:0000313" key="1">
    <source>
        <dbReference type="EMBL" id="NDK55839.1"/>
    </source>
</evidence>
<dbReference type="EMBL" id="JAAEAA010000008">
    <property type="protein sequence ID" value="NDK55839.1"/>
    <property type="molecule type" value="Genomic_DNA"/>
</dbReference>
<proteinExistence type="predicted"/>
<sequence length="131" mass="14910">MKYIRVFEKFTEETIDLYHGTSAYSAELLCEYGWKPSNYGMGGNGGQSRYLYLSSMREDALWFAEEKGESSVVVVKNIPISYLIFDPEDGDYDREVYRTVSNAVAAIKGGLRHPIKLTLTKPLDASHFEQH</sequence>
<dbReference type="AlphaFoldDB" id="A0A6B2GY05"/>
<protein>
    <recommendedName>
        <fullName evidence="3">RES domain-containing protein</fullName>
    </recommendedName>
</protein>
<organism evidence="1 2">
    <name type="scientific">Pontibacter fetidus</name>
    <dbReference type="NCBI Taxonomy" id="2700082"/>
    <lineage>
        <taxon>Bacteria</taxon>
        <taxon>Pseudomonadati</taxon>
        <taxon>Bacteroidota</taxon>
        <taxon>Cytophagia</taxon>
        <taxon>Cytophagales</taxon>
        <taxon>Hymenobacteraceae</taxon>
        <taxon>Pontibacter</taxon>
    </lineage>
</organism>
<evidence type="ECO:0008006" key="3">
    <source>
        <dbReference type="Google" id="ProtNLM"/>
    </source>
</evidence>
<accession>A0A6B2GY05</accession>
<gene>
    <name evidence="1" type="ORF">GWO68_07920</name>
</gene>
<dbReference type="RefSeq" id="WP_162345900.1">
    <property type="nucleotide sequence ID" value="NZ_JAAEAA010000008.1"/>
</dbReference>
<name>A0A6B2GY05_9BACT</name>